<dbReference type="AlphaFoldDB" id="A0A8D8BN37"/>
<reference evidence="1" key="1">
    <citation type="submission" date="2021-05" db="EMBL/GenBank/DDBJ databases">
        <authorList>
            <person name="Alioto T."/>
            <person name="Alioto T."/>
            <person name="Gomez Garrido J."/>
        </authorList>
    </citation>
    <scope>NUCLEOTIDE SEQUENCE</scope>
</reference>
<dbReference type="EMBL" id="HBUE01078594">
    <property type="protein sequence ID" value="CAG6476500.1"/>
    <property type="molecule type" value="Transcribed_RNA"/>
</dbReference>
<protein>
    <submittedName>
        <fullName evidence="1">(northern house mosquito) hypothetical protein</fullName>
    </submittedName>
</protein>
<name>A0A8D8BN37_CULPI</name>
<accession>A0A8D8BN37</accession>
<organism evidence="1">
    <name type="scientific">Culex pipiens</name>
    <name type="common">House mosquito</name>
    <dbReference type="NCBI Taxonomy" id="7175"/>
    <lineage>
        <taxon>Eukaryota</taxon>
        <taxon>Metazoa</taxon>
        <taxon>Ecdysozoa</taxon>
        <taxon>Arthropoda</taxon>
        <taxon>Hexapoda</taxon>
        <taxon>Insecta</taxon>
        <taxon>Pterygota</taxon>
        <taxon>Neoptera</taxon>
        <taxon>Endopterygota</taxon>
        <taxon>Diptera</taxon>
        <taxon>Nematocera</taxon>
        <taxon>Culicoidea</taxon>
        <taxon>Culicidae</taxon>
        <taxon>Culicinae</taxon>
        <taxon>Culicini</taxon>
        <taxon>Culex</taxon>
        <taxon>Culex</taxon>
    </lineage>
</organism>
<evidence type="ECO:0000313" key="1">
    <source>
        <dbReference type="EMBL" id="CAG6476500.1"/>
    </source>
</evidence>
<sequence>MCVARTAFRSNVLPQYEHIGPWSKCSRFSIQARVAASSSSAEMDPFAEKAPPPLLEEDELPLAELDEAEALRRRDISREEGPLTTTSSTRVRRLKMESRIILMRRMDFL</sequence>
<dbReference type="EMBL" id="HBUE01078596">
    <property type="protein sequence ID" value="CAG6476501.1"/>
    <property type="molecule type" value="Transcribed_RNA"/>
</dbReference>
<proteinExistence type="predicted"/>